<proteinExistence type="inferred from homology"/>
<dbReference type="Gene3D" id="3.40.1400.10">
    <property type="entry name" value="Sugar-phosphate isomerase, RpiB/LacA/LacB"/>
    <property type="match status" value="1"/>
</dbReference>
<dbReference type="Proteomes" id="UP000266340">
    <property type="component" value="Unassembled WGS sequence"/>
</dbReference>
<feature type="binding site" evidence="4">
    <location>
        <position position="133"/>
    </location>
    <ligand>
        <name>D-ribulose 5-phosphate</name>
        <dbReference type="ChEBI" id="CHEBI:58121"/>
    </ligand>
</feature>
<dbReference type="GO" id="GO:0009052">
    <property type="term" value="P:pentose-phosphate shunt, non-oxidative branch"/>
    <property type="evidence" value="ECO:0007669"/>
    <property type="project" value="TreeGrafter"/>
</dbReference>
<dbReference type="InterPro" id="IPR003500">
    <property type="entry name" value="RpiB_LacA_LacB"/>
</dbReference>
<evidence type="ECO:0000313" key="6">
    <source>
        <dbReference type="Proteomes" id="UP000266340"/>
    </source>
</evidence>
<feature type="active site" description="Proton donor" evidence="3">
    <location>
        <position position="98"/>
    </location>
</feature>
<dbReference type="InterPro" id="IPR004785">
    <property type="entry name" value="RpiB"/>
</dbReference>
<protein>
    <submittedName>
        <fullName evidence="5">Ribose 5-phosphate isomerase B</fullName>
        <ecNumber evidence="5">5.3.1.6</ecNumber>
    </submittedName>
</protein>
<keyword evidence="6" id="KW-1185">Reference proteome</keyword>
<organism evidence="5 6">
    <name type="scientific">Cohnella faecalis</name>
    <dbReference type="NCBI Taxonomy" id="2315694"/>
    <lineage>
        <taxon>Bacteria</taxon>
        <taxon>Bacillati</taxon>
        <taxon>Bacillota</taxon>
        <taxon>Bacilli</taxon>
        <taxon>Bacillales</taxon>
        <taxon>Paenibacillaceae</taxon>
        <taxon>Cohnella</taxon>
    </lineage>
</organism>
<comment type="similarity">
    <text evidence="1">Belongs to the LacAB/RpiB family.</text>
</comment>
<feature type="binding site" evidence="4">
    <location>
        <position position="99"/>
    </location>
    <ligand>
        <name>D-ribulose 5-phosphate</name>
        <dbReference type="ChEBI" id="CHEBI:58121"/>
    </ligand>
</feature>
<feature type="binding site" evidence="4">
    <location>
        <begin position="8"/>
        <end position="9"/>
    </location>
    <ligand>
        <name>D-ribulose 5-phosphate</name>
        <dbReference type="ChEBI" id="CHEBI:58121"/>
    </ligand>
</feature>
<evidence type="ECO:0000256" key="4">
    <source>
        <dbReference type="PIRSR" id="PIRSR005384-2"/>
    </source>
</evidence>
<accession>A0A398CRC6</accession>
<evidence type="ECO:0000256" key="3">
    <source>
        <dbReference type="PIRSR" id="PIRSR005384-1"/>
    </source>
</evidence>
<feature type="binding site" evidence="4">
    <location>
        <position position="137"/>
    </location>
    <ligand>
        <name>D-ribulose 5-phosphate</name>
        <dbReference type="ChEBI" id="CHEBI:58121"/>
    </ligand>
</feature>
<dbReference type="GO" id="GO:0004751">
    <property type="term" value="F:ribose-5-phosphate isomerase activity"/>
    <property type="evidence" value="ECO:0007669"/>
    <property type="project" value="UniProtKB-EC"/>
</dbReference>
<dbReference type="SUPFAM" id="SSF89623">
    <property type="entry name" value="Ribose/Galactose isomerase RpiB/AlsB"/>
    <property type="match status" value="1"/>
</dbReference>
<gene>
    <name evidence="5" type="primary">rpiB</name>
    <name evidence="5" type="ORF">D3H35_14520</name>
</gene>
<dbReference type="EMBL" id="QXJM01000039">
    <property type="protein sequence ID" value="RIE01981.1"/>
    <property type="molecule type" value="Genomic_DNA"/>
</dbReference>
<reference evidence="5 6" key="1">
    <citation type="submission" date="2018-09" db="EMBL/GenBank/DDBJ databases">
        <title>Cohnella cavernae sp. nov., isolated from a karst cave.</title>
        <authorList>
            <person name="Zhu H."/>
        </authorList>
    </citation>
    <scope>NUCLEOTIDE SEQUENCE [LARGE SCALE GENOMIC DNA]</scope>
    <source>
        <strain evidence="5 6">K2E09-144</strain>
    </source>
</reference>
<dbReference type="EC" id="5.3.1.6" evidence="5"/>
<keyword evidence="2 5" id="KW-0413">Isomerase</keyword>
<dbReference type="OrthoDB" id="1778624at2"/>
<comment type="caution">
    <text evidence="5">The sequence shown here is derived from an EMBL/GenBank/DDBJ whole genome shotgun (WGS) entry which is preliminary data.</text>
</comment>
<dbReference type="GO" id="GO:0019316">
    <property type="term" value="P:D-allose catabolic process"/>
    <property type="evidence" value="ECO:0007669"/>
    <property type="project" value="TreeGrafter"/>
</dbReference>
<feature type="binding site" evidence="4">
    <location>
        <position position="109"/>
    </location>
    <ligand>
        <name>D-ribulose 5-phosphate</name>
        <dbReference type="ChEBI" id="CHEBI:58121"/>
    </ligand>
</feature>
<feature type="active site" description="Proton acceptor" evidence="3">
    <location>
        <position position="65"/>
    </location>
</feature>
<dbReference type="AlphaFoldDB" id="A0A398CRC6"/>
<dbReference type="Pfam" id="PF02502">
    <property type="entry name" value="LacAB_rpiB"/>
    <property type="match status" value="1"/>
</dbReference>
<evidence type="ECO:0000256" key="2">
    <source>
        <dbReference type="ARBA" id="ARBA00023235"/>
    </source>
</evidence>
<evidence type="ECO:0000313" key="5">
    <source>
        <dbReference type="EMBL" id="RIE01981.1"/>
    </source>
</evidence>
<dbReference type="PIRSF" id="PIRSF005384">
    <property type="entry name" value="RpiB_LacA_B"/>
    <property type="match status" value="1"/>
</dbReference>
<dbReference type="NCBIfam" id="NF004051">
    <property type="entry name" value="PRK05571.1"/>
    <property type="match status" value="1"/>
</dbReference>
<dbReference type="PANTHER" id="PTHR30345">
    <property type="entry name" value="RIBOSE-5-PHOSPHATE ISOMERASE B"/>
    <property type="match status" value="1"/>
</dbReference>
<dbReference type="InterPro" id="IPR036569">
    <property type="entry name" value="RpiB_LacA_LacB_sf"/>
</dbReference>
<evidence type="ECO:0000256" key="1">
    <source>
        <dbReference type="ARBA" id="ARBA00008754"/>
    </source>
</evidence>
<dbReference type="PANTHER" id="PTHR30345:SF0">
    <property type="entry name" value="DNA DAMAGE-REPAIR_TOLERATION PROTEIN DRT102"/>
    <property type="match status" value="1"/>
</dbReference>
<name>A0A398CRC6_9BACL</name>
<dbReference type="NCBIfam" id="TIGR01120">
    <property type="entry name" value="rpiB"/>
    <property type="match status" value="1"/>
</dbReference>
<dbReference type="NCBIfam" id="TIGR00689">
    <property type="entry name" value="rpiB_lacA_lacB"/>
    <property type="match status" value="1"/>
</dbReference>
<feature type="binding site" evidence="4">
    <location>
        <begin position="66"/>
        <end position="70"/>
    </location>
    <ligand>
        <name>D-ribulose 5-phosphate</name>
        <dbReference type="ChEBI" id="CHEBI:58121"/>
    </ligand>
</feature>
<sequence length="152" mass="16490">MKIAIGADHAGYRLKDVVIPFLQELGYEIVDVGSHCADSVDYPDYAVPVCDMVVKGEVERGVLICGTGIGMSIAANKTPGIRCALVHDLFSAKATREHNDTNVLAMGERVIGPGVAQEILKVWLETPFSQGERHIGRINKVKALEAKQELHP</sequence>
<dbReference type="RefSeq" id="WP_119150024.1">
    <property type="nucleotide sequence ID" value="NZ_JBHSOV010000020.1"/>
</dbReference>